<name>A0A6J6AGH7_9ZZZZ</name>
<dbReference type="GO" id="GO:0043138">
    <property type="term" value="F:3'-5' DNA helicase activity"/>
    <property type="evidence" value="ECO:0007669"/>
    <property type="project" value="UniProtKB-EC"/>
</dbReference>
<gene>
    <name evidence="14" type="ORF">UFOPK4179_00685</name>
</gene>
<dbReference type="FunFam" id="1.10.486.10:FF:000003">
    <property type="entry name" value="ATP-dependent DNA helicase"/>
    <property type="match status" value="1"/>
</dbReference>
<dbReference type="InterPro" id="IPR027417">
    <property type="entry name" value="P-loop_NTPase"/>
</dbReference>
<accession>A0A6J6AGH7</accession>
<evidence type="ECO:0000256" key="7">
    <source>
        <dbReference type="ARBA" id="ARBA00023235"/>
    </source>
</evidence>
<dbReference type="Gene3D" id="3.40.50.300">
    <property type="entry name" value="P-loop containing nucleotide triphosphate hydrolases"/>
    <property type="match status" value="2"/>
</dbReference>
<sequence>MSDQLFSSSGNSTPLNPDQQEAVYHPGGPLLVVAGAGSGKTRVLTQRIAWLISQGTSPMAILAITFTNKAAEEMRHRVADLVGPTARSMWVTTFHKACVRMLRQHAELIGYPKQFTIYDSQDSKRLVGYVIRDMGLDAKKFPANAAQSKISLWKNELITSAVAFDTAEHISARRNAEIYREYQARLIRAGAMDFDDLLVNVVRLFEAHPEVLRQYQERFQHILIDEYQDTNQAQNRIVLMLGALHHNVCVVGDSDQSIYKFRGADLRNIDQFESAFGEATVVVLAQNYRSTQTILTAANAVISQNAGRRPKDLWTSAGDGERIVRYFAENEYDEAAWVSSTAQDIHTKEKRAWGEIAIMYRTNAQSRAIEESMMRSGIPYKVVGGTKFYERREVKDAIAYLKAGANPLDEISIKRVLNVPKRGIGDTSIGKIDLFATANDISFIDAMRRASEAGVSGGAIKGIALFVTLVDEMNAALADGPSALLEVAMNNSGYITELEQEATVEAAGRLENISELIGSAAEFTQVEEFLEQVALVADTDDLDAENHIVLMTLHSAKGLEYPVVFLVGCEEGIFPHNRALLDPAELEEERRLAYVGLTRARERLLVSHAWQRMLFGQSQYNPPSRFLAEVPAELFDRQGNVDSGSDHGRVFGRTSTDWNDAELPAYKRRNDDDDDSFGRSYGRRAERAVRPAAEPRNTDHLVGLKPGDDVMHAVFGEGVVIEIKGTGDKTEVTVRFRDKGTKHLALAWAPLTKL</sequence>
<keyword evidence="4" id="KW-0347">Helicase</keyword>
<dbReference type="PROSITE" id="PS51217">
    <property type="entry name" value="UVRD_HELICASE_CTER"/>
    <property type="match status" value="1"/>
</dbReference>
<evidence type="ECO:0000313" key="14">
    <source>
        <dbReference type="EMBL" id="CAB4367892.1"/>
    </source>
</evidence>
<dbReference type="GO" id="GO:0000725">
    <property type="term" value="P:recombinational repair"/>
    <property type="evidence" value="ECO:0007669"/>
    <property type="project" value="TreeGrafter"/>
</dbReference>
<keyword evidence="3" id="KW-0378">Hydrolase</keyword>
<dbReference type="InterPro" id="IPR014016">
    <property type="entry name" value="UvrD-like_ATP-bd"/>
</dbReference>
<feature type="compositionally biased region" description="Polar residues" evidence="11">
    <location>
        <begin position="1"/>
        <end position="19"/>
    </location>
</feature>
<dbReference type="CDD" id="cd18807">
    <property type="entry name" value="SF1_C_UvrD"/>
    <property type="match status" value="1"/>
</dbReference>
<dbReference type="GO" id="GO:0005829">
    <property type="term" value="C:cytosol"/>
    <property type="evidence" value="ECO:0007669"/>
    <property type="project" value="TreeGrafter"/>
</dbReference>
<evidence type="ECO:0000256" key="3">
    <source>
        <dbReference type="ARBA" id="ARBA00022801"/>
    </source>
</evidence>
<dbReference type="Pfam" id="PF21196">
    <property type="entry name" value="PcrA_UvrD_tudor"/>
    <property type="match status" value="1"/>
</dbReference>
<feature type="region of interest" description="Disordered" evidence="11">
    <location>
        <begin position="1"/>
        <end position="21"/>
    </location>
</feature>
<dbReference type="InterPro" id="IPR014017">
    <property type="entry name" value="DNA_helicase_UvrD-like_C"/>
</dbReference>
<evidence type="ECO:0000256" key="9">
    <source>
        <dbReference type="ARBA" id="ARBA00034808"/>
    </source>
</evidence>
<evidence type="ECO:0000256" key="10">
    <source>
        <dbReference type="ARBA" id="ARBA00048988"/>
    </source>
</evidence>
<comment type="catalytic activity">
    <reaction evidence="10">
        <text>ATP + H2O = ADP + phosphate + H(+)</text>
        <dbReference type="Rhea" id="RHEA:13065"/>
        <dbReference type="ChEBI" id="CHEBI:15377"/>
        <dbReference type="ChEBI" id="CHEBI:15378"/>
        <dbReference type="ChEBI" id="CHEBI:30616"/>
        <dbReference type="ChEBI" id="CHEBI:43474"/>
        <dbReference type="ChEBI" id="CHEBI:456216"/>
        <dbReference type="EC" id="5.6.2.4"/>
    </reaction>
</comment>
<evidence type="ECO:0000259" key="13">
    <source>
        <dbReference type="PROSITE" id="PS51217"/>
    </source>
</evidence>
<comment type="catalytic activity">
    <reaction evidence="8">
        <text>Couples ATP hydrolysis with the unwinding of duplex DNA by translocating in the 3'-5' direction.</text>
        <dbReference type="EC" id="5.6.2.4"/>
    </reaction>
</comment>
<dbReference type="EC" id="5.6.2.4" evidence="9"/>
<dbReference type="PROSITE" id="PS51198">
    <property type="entry name" value="UVRD_HELICASE_ATP_BIND"/>
    <property type="match status" value="1"/>
</dbReference>
<evidence type="ECO:0000256" key="4">
    <source>
        <dbReference type="ARBA" id="ARBA00022806"/>
    </source>
</evidence>
<dbReference type="Pfam" id="PF13361">
    <property type="entry name" value="UvrD_C"/>
    <property type="match status" value="1"/>
</dbReference>
<reference evidence="14" key="1">
    <citation type="submission" date="2020-05" db="EMBL/GenBank/DDBJ databases">
        <authorList>
            <person name="Chiriac C."/>
            <person name="Salcher M."/>
            <person name="Ghai R."/>
            <person name="Kavagutti S V."/>
        </authorList>
    </citation>
    <scope>NUCLEOTIDE SEQUENCE</scope>
</reference>
<evidence type="ECO:0000256" key="2">
    <source>
        <dbReference type="ARBA" id="ARBA00022741"/>
    </source>
</evidence>
<dbReference type="EMBL" id="CAETWZ010000053">
    <property type="protein sequence ID" value="CAB4367892.1"/>
    <property type="molecule type" value="Genomic_DNA"/>
</dbReference>
<keyword evidence="7" id="KW-0413">Isomerase</keyword>
<dbReference type="CDD" id="cd17932">
    <property type="entry name" value="DEXQc_UvrD"/>
    <property type="match status" value="1"/>
</dbReference>
<evidence type="ECO:0000256" key="5">
    <source>
        <dbReference type="ARBA" id="ARBA00022840"/>
    </source>
</evidence>
<dbReference type="Gene3D" id="1.10.486.10">
    <property type="entry name" value="PCRA, domain 4"/>
    <property type="match status" value="1"/>
</dbReference>
<evidence type="ECO:0000256" key="1">
    <source>
        <dbReference type="ARBA" id="ARBA00009922"/>
    </source>
</evidence>
<feature type="domain" description="UvrD-like helicase ATP-binding" evidence="12">
    <location>
        <begin position="13"/>
        <end position="291"/>
    </location>
</feature>
<dbReference type="GO" id="GO:0016787">
    <property type="term" value="F:hydrolase activity"/>
    <property type="evidence" value="ECO:0007669"/>
    <property type="project" value="UniProtKB-KW"/>
</dbReference>
<feature type="domain" description="UvrD-like helicase C-terminal" evidence="13">
    <location>
        <begin position="292"/>
        <end position="558"/>
    </location>
</feature>
<dbReference type="GO" id="GO:0003677">
    <property type="term" value="F:DNA binding"/>
    <property type="evidence" value="ECO:0007669"/>
    <property type="project" value="UniProtKB-KW"/>
</dbReference>
<evidence type="ECO:0000256" key="8">
    <source>
        <dbReference type="ARBA" id="ARBA00034617"/>
    </source>
</evidence>
<dbReference type="PANTHER" id="PTHR11070">
    <property type="entry name" value="UVRD / RECB / PCRA DNA HELICASE FAMILY MEMBER"/>
    <property type="match status" value="1"/>
</dbReference>
<keyword evidence="2" id="KW-0547">Nucleotide-binding</keyword>
<dbReference type="PANTHER" id="PTHR11070:SF2">
    <property type="entry name" value="ATP-DEPENDENT DNA HELICASE SRS2"/>
    <property type="match status" value="1"/>
</dbReference>
<dbReference type="SUPFAM" id="SSF52540">
    <property type="entry name" value="P-loop containing nucleoside triphosphate hydrolases"/>
    <property type="match status" value="1"/>
</dbReference>
<organism evidence="14">
    <name type="scientific">freshwater metagenome</name>
    <dbReference type="NCBI Taxonomy" id="449393"/>
    <lineage>
        <taxon>unclassified sequences</taxon>
        <taxon>metagenomes</taxon>
        <taxon>ecological metagenomes</taxon>
    </lineage>
</organism>
<dbReference type="GO" id="GO:0005524">
    <property type="term" value="F:ATP binding"/>
    <property type="evidence" value="ECO:0007669"/>
    <property type="project" value="UniProtKB-KW"/>
</dbReference>
<evidence type="ECO:0000256" key="11">
    <source>
        <dbReference type="SAM" id="MobiDB-lite"/>
    </source>
</evidence>
<keyword evidence="6" id="KW-0238">DNA-binding</keyword>
<dbReference type="Gene3D" id="1.10.10.160">
    <property type="match status" value="1"/>
</dbReference>
<dbReference type="GO" id="GO:0033202">
    <property type="term" value="C:DNA helicase complex"/>
    <property type="evidence" value="ECO:0007669"/>
    <property type="project" value="TreeGrafter"/>
</dbReference>
<dbReference type="AlphaFoldDB" id="A0A6J6AGH7"/>
<evidence type="ECO:0000256" key="6">
    <source>
        <dbReference type="ARBA" id="ARBA00023125"/>
    </source>
</evidence>
<dbReference type="Pfam" id="PF00580">
    <property type="entry name" value="UvrD-helicase"/>
    <property type="match status" value="1"/>
</dbReference>
<dbReference type="FunFam" id="1.10.10.160:FF:000001">
    <property type="entry name" value="ATP-dependent DNA helicase"/>
    <property type="match status" value="1"/>
</dbReference>
<keyword evidence="5" id="KW-0067">ATP-binding</keyword>
<dbReference type="InterPro" id="IPR013986">
    <property type="entry name" value="DExx_box_DNA_helicase_dom_sf"/>
</dbReference>
<proteinExistence type="inferred from homology"/>
<feature type="region of interest" description="Disordered" evidence="11">
    <location>
        <begin position="664"/>
        <end position="698"/>
    </location>
</feature>
<dbReference type="InterPro" id="IPR000212">
    <property type="entry name" value="DNA_helicase_UvrD/REP"/>
</dbReference>
<protein>
    <recommendedName>
        <fullName evidence="9">DNA 3'-5' helicase</fullName>
        <ecNumber evidence="9">5.6.2.4</ecNumber>
    </recommendedName>
</protein>
<evidence type="ECO:0000259" key="12">
    <source>
        <dbReference type="PROSITE" id="PS51198"/>
    </source>
</evidence>
<comment type="similarity">
    <text evidence="1">Belongs to the helicase family. UvrD subfamily.</text>
</comment>